<evidence type="ECO:0008006" key="4">
    <source>
        <dbReference type="Google" id="ProtNLM"/>
    </source>
</evidence>
<keyword evidence="1" id="KW-0732">Signal</keyword>
<name>A0A0A0LAV3_CUCSA</name>
<organism evidence="2 3">
    <name type="scientific">Cucumis sativus</name>
    <name type="common">Cucumber</name>
    <dbReference type="NCBI Taxonomy" id="3659"/>
    <lineage>
        <taxon>Eukaryota</taxon>
        <taxon>Viridiplantae</taxon>
        <taxon>Streptophyta</taxon>
        <taxon>Embryophyta</taxon>
        <taxon>Tracheophyta</taxon>
        <taxon>Spermatophyta</taxon>
        <taxon>Magnoliopsida</taxon>
        <taxon>eudicotyledons</taxon>
        <taxon>Gunneridae</taxon>
        <taxon>Pentapetalae</taxon>
        <taxon>rosids</taxon>
        <taxon>fabids</taxon>
        <taxon>Cucurbitales</taxon>
        <taxon>Cucurbitaceae</taxon>
        <taxon>Benincaseae</taxon>
        <taxon>Cucumis</taxon>
    </lineage>
</organism>
<reference evidence="2 3" key="3">
    <citation type="journal article" date="2010" name="BMC Genomics">
        <title>Transcriptome sequencing and comparative analysis of cucumber flowers with different sex types.</title>
        <authorList>
            <person name="Guo S."/>
            <person name="Zheng Y."/>
            <person name="Joung J.G."/>
            <person name="Liu S."/>
            <person name="Zhang Z."/>
            <person name="Crasta O.R."/>
            <person name="Sobral B.W."/>
            <person name="Xu Y."/>
            <person name="Huang S."/>
            <person name="Fei Z."/>
        </authorList>
    </citation>
    <scope>NUCLEOTIDE SEQUENCE [LARGE SCALE GENOMIC DNA]</scope>
    <source>
        <strain evidence="3">cv. 9930</strain>
    </source>
</reference>
<reference evidence="2 3" key="4">
    <citation type="journal article" date="2011" name="BMC Genomics">
        <title>RNA-Seq improves annotation of protein-coding genes in the cucumber genome.</title>
        <authorList>
            <person name="Li Z."/>
            <person name="Zhang Z."/>
            <person name="Yan P."/>
            <person name="Huang S."/>
            <person name="Fei Z."/>
            <person name="Lin K."/>
        </authorList>
    </citation>
    <scope>NUCLEOTIDE SEQUENCE [LARGE SCALE GENOMIC DNA]</scope>
    <source>
        <strain evidence="3">cv. 9930</strain>
    </source>
</reference>
<reference evidence="2 3" key="1">
    <citation type="journal article" date="2009" name="Nat. Genet.">
        <title>The genome of the cucumber, Cucumis sativus L.</title>
        <authorList>
            <person name="Huang S."/>
            <person name="Li R."/>
            <person name="Zhang Z."/>
            <person name="Li L."/>
            <person name="Gu X."/>
            <person name="Fan W."/>
            <person name="Lucas W.J."/>
            <person name="Wang X."/>
            <person name="Xie B."/>
            <person name="Ni P."/>
            <person name="Ren Y."/>
            <person name="Zhu H."/>
            <person name="Li J."/>
            <person name="Lin K."/>
            <person name="Jin W."/>
            <person name="Fei Z."/>
            <person name="Li G."/>
            <person name="Staub J."/>
            <person name="Kilian A."/>
            <person name="van der Vossen E.A."/>
            <person name="Wu Y."/>
            <person name="Guo J."/>
            <person name="He J."/>
            <person name="Jia Z."/>
            <person name="Ren Y."/>
            <person name="Tian G."/>
            <person name="Lu Y."/>
            <person name="Ruan J."/>
            <person name="Qian W."/>
            <person name="Wang M."/>
            <person name="Huang Q."/>
            <person name="Li B."/>
            <person name="Xuan Z."/>
            <person name="Cao J."/>
            <person name="Asan"/>
            <person name="Wu Z."/>
            <person name="Zhang J."/>
            <person name="Cai Q."/>
            <person name="Bai Y."/>
            <person name="Zhao B."/>
            <person name="Han Y."/>
            <person name="Li Y."/>
            <person name="Li X."/>
            <person name="Wang S."/>
            <person name="Shi Q."/>
            <person name="Liu S."/>
            <person name="Cho W.K."/>
            <person name="Kim J.Y."/>
            <person name="Xu Y."/>
            <person name="Heller-Uszynska K."/>
            <person name="Miao H."/>
            <person name="Cheng Z."/>
            <person name="Zhang S."/>
            <person name="Wu J."/>
            <person name="Yang Y."/>
            <person name="Kang H."/>
            <person name="Li M."/>
            <person name="Liang H."/>
            <person name="Ren X."/>
            <person name="Shi Z."/>
            <person name="Wen M."/>
            <person name="Jian M."/>
            <person name="Yang H."/>
            <person name="Zhang G."/>
            <person name="Yang Z."/>
            <person name="Chen R."/>
            <person name="Liu S."/>
            <person name="Li J."/>
            <person name="Ma L."/>
            <person name="Liu H."/>
            <person name="Zhou Y."/>
            <person name="Zhao J."/>
            <person name="Fang X."/>
            <person name="Li G."/>
            <person name="Fang L."/>
            <person name="Li Y."/>
            <person name="Liu D."/>
            <person name="Zheng H."/>
            <person name="Zhang Y."/>
            <person name="Qin N."/>
            <person name="Li Z."/>
            <person name="Yang G."/>
            <person name="Yang S."/>
            <person name="Bolund L."/>
            <person name="Kristiansen K."/>
            <person name="Zheng H."/>
            <person name="Li S."/>
            <person name="Zhang X."/>
            <person name="Yang H."/>
            <person name="Wang J."/>
            <person name="Sun R."/>
            <person name="Zhang B."/>
            <person name="Jiang S."/>
            <person name="Wang J."/>
            <person name="Du Y."/>
            <person name="Li S."/>
        </authorList>
    </citation>
    <scope>NUCLEOTIDE SEQUENCE [LARGE SCALE GENOMIC DNA]</scope>
    <source>
        <strain evidence="3">cv. 9930</strain>
    </source>
</reference>
<gene>
    <name evidence="2" type="ORF">Csa_3G775280</name>
</gene>
<dbReference type="Proteomes" id="UP000029981">
    <property type="component" value="Chromosome 3"/>
</dbReference>
<dbReference type="EMBL" id="CM002924">
    <property type="protein sequence ID" value="KGN59115.1"/>
    <property type="molecule type" value="Genomic_DNA"/>
</dbReference>
<feature type="signal peptide" evidence="1">
    <location>
        <begin position="1"/>
        <end position="20"/>
    </location>
</feature>
<keyword evidence="3" id="KW-1185">Reference proteome</keyword>
<evidence type="ECO:0000313" key="2">
    <source>
        <dbReference type="EMBL" id="KGN59115.1"/>
    </source>
</evidence>
<feature type="chain" id="PRO_5001965940" description="Inhibitor I9 domain-containing protein" evidence="1">
    <location>
        <begin position="21"/>
        <end position="78"/>
    </location>
</feature>
<evidence type="ECO:0000313" key="3">
    <source>
        <dbReference type="Proteomes" id="UP000029981"/>
    </source>
</evidence>
<reference evidence="2 3" key="2">
    <citation type="journal article" date="2009" name="PLoS ONE">
        <title>An integrated genetic and cytogenetic map of the cucumber genome.</title>
        <authorList>
            <person name="Ren Y."/>
            <person name="Zhang Z."/>
            <person name="Liu J."/>
            <person name="Staub J.E."/>
            <person name="Han Y."/>
            <person name="Cheng Z."/>
            <person name="Li X."/>
            <person name="Lu J."/>
            <person name="Miao H."/>
            <person name="Kang H."/>
            <person name="Xie B."/>
            <person name="Gu X."/>
            <person name="Wang X."/>
            <person name="Du Y."/>
            <person name="Jin W."/>
            <person name="Huang S."/>
        </authorList>
    </citation>
    <scope>NUCLEOTIDE SEQUENCE [LARGE SCALE GENOMIC DNA]</scope>
    <source>
        <strain evidence="3">cv. 9930</strain>
    </source>
</reference>
<dbReference type="AlphaFoldDB" id="A0A0A0LAV3"/>
<protein>
    <recommendedName>
        <fullName evidence="4">Inhibitor I9 domain-containing protein</fullName>
    </recommendedName>
</protein>
<sequence length="78" mass="8527">MLKLRFILTSIFLFVATVSSTNNADRQVKTNPTAALHGGFRHLPATAYVVYMGALPKLESHEVLSDHHHSLLANAVGE</sequence>
<evidence type="ECO:0000256" key="1">
    <source>
        <dbReference type="SAM" id="SignalP"/>
    </source>
</evidence>
<accession>A0A0A0LAV3</accession>
<proteinExistence type="predicted"/>
<dbReference type="Gramene" id="KGN59115">
    <property type="protein sequence ID" value="KGN59115"/>
    <property type="gene ID" value="Csa_3G775280"/>
</dbReference>